<evidence type="ECO:0000313" key="8">
    <source>
        <dbReference type="EMBL" id="KAJ4975094.1"/>
    </source>
</evidence>
<reference evidence="8" key="1">
    <citation type="journal article" date="2023" name="Plant J.">
        <title>The genome of the king protea, Protea cynaroides.</title>
        <authorList>
            <person name="Chang J."/>
            <person name="Duong T.A."/>
            <person name="Schoeman C."/>
            <person name="Ma X."/>
            <person name="Roodt D."/>
            <person name="Barker N."/>
            <person name="Li Z."/>
            <person name="Van de Peer Y."/>
            <person name="Mizrachi E."/>
        </authorList>
    </citation>
    <scope>NUCLEOTIDE SEQUENCE</scope>
    <source>
        <tissue evidence="8">Young leaves</tissue>
    </source>
</reference>
<evidence type="ECO:0000256" key="2">
    <source>
        <dbReference type="ARBA" id="ARBA00022723"/>
    </source>
</evidence>
<dbReference type="GO" id="GO:0008270">
    <property type="term" value="F:zinc ion binding"/>
    <property type="evidence" value="ECO:0007669"/>
    <property type="project" value="UniProtKB-KW"/>
</dbReference>
<evidence type="ECO:0000256" key="6">
    <source>
        <dbReference type="SAM" id="Phobius"/>
    </source>
</evidence>
<accession>A0A9Q0KR34</accession>
<keyword evidence="6" id="KW-0472">Membrane</keyword>
<evidence type="ECO:0000256" key="5">
    <source>
        <dbReference type="PROSITE-ProRule" id="PRU00449"/>
    </source>
</evidence>
<keyword evidence="3 5" id="KW-0863">Zinc-finger</keyword>
<evidence type="ECO:0000313" key="9">
    <source>
        <dbReference type="Proteomes" id="UP001141806"/>
    </source>
</evidence>
<gene>
    <name evidence="8" type="ORF">NE237_000200</name>
</gene>
<comment type="function">
    <text evidence="1">May be involved in environmental stress response.</text>
</comment>
<dbReference type="PANTHER" id="PTHR10634">
    <property type="entry name" value="AN1-TYPE ZINC FINGER PROTEIN"/>
    <property type="match status" value="1"/>
</dbReference>
<dbReference type="OrthoDB" id="428577at2759"/>
<evidence type="ECO:0000256" key="1">
    <source>
        <dbReference type="ARBA" id="ARBA00003732"/>
    </source>
</evidence>
<dbReference type="InterPro" id="IPR000058">
    <property type="entry name" value="Znf_AN1"/>
</dbReference>
<dbReference type="PROSITE" id="PS51039">
    <property type="entry name" value="ZF_AN1"/>
    <property type="match status" value="1"/>
</dbReference>
<keyword evidence="2" id="KW-0479">Metal-binding</keyword>
<dbReference type="AlphaFoldDB" id="A0A9Q0KR34"/>
<dbReference type="PANTHER" id="PTHR10634:SF67">
    <property type="entry name" value="AN1-TYPE ZINC FINGER PROTEIN 3"/>
    <property type="match status" value="1"/>
</dbReference>
<feature type="domain" description="AN1-type" evidence="7">
    <location>
        <begin position="1"/>
        <end position="31"/>
    </location>
</feature>
<evidence type="ECO:0000256" key="3">
    <source>
        <dbReference type="ARBA" id="ARBA00022771"/>
    </source>
</evidence>
<organism evidence="8 9">
    <name type="scientific">Protea cynaroides</name>
    <dbReference type="NCBI Taxonomy" id="273540"/>
    <lineage>
        <taxon>Eukaryota</taxon>
        <taxon>Viridiplantae</taxon>
        <taxon>Streptophyta</taxon>
        <taxon>Embryophyta</taxon>
        <taxon>Tracheophyta</taxon>
        <taxon>Spermatophyta</taxon>
        <taxon>Magnoliopsida</taxon>
        <taxon>Proteales</taxon>
        <taxon>Proteaceae</taxon>
        <taxon>Protea</taxon>
    </lineage>
</organism>
<keyword evidence="6" id="KW-0812">Transmembrane</keyword>
<name>A0A9Q0KR34_9MAGN</name>
<dbReference type="Proteomes" id="UP001141806">
    <property type="component" value="Unassembled WGS sequence"/>
</dbReference>
<dbReference type="InterPro" id="IPR050652">
    <property type="entry name" value="AN1_A20_ZnFinger"/>
</dbReference>
<keyword evidence="6" id="KW-1133">Transmembrane helix</keyword>
<dbReference type="Gene3D" id="4.10.1110.10">
    <property type="entry name" value="AN1-like Zinc finger"/>
    <property type="match status" value="1"/>
</dbReference>
<evidence type="ECO:0000259" key="7">
    <source>
        <dbReference type="PROSITE" id="PS51039"/>
    </source>
</evidence>
<proteinExistence type="predicted"/>
<keyword evidence="4" id="KW-0862">Zinc</keyword>
<evidence type="ECO:0000256" key="4">
    <source>
        <dbReference type="ARBA" id="ARBA00022833"/>
    </source>
</evidence>
<feature type="transmembrane region" description="Helical" evidence="6">
    <location>
        <begin position="89"/>
        <end position="109"/>
    </location>
</feature>
<protein>
    <recommendedName>
        <fullName evidence="7">AN1-type domain-containing protein</fullName>
    </recommendedName>
</protein>
<dbReference type="InterPro" id="IPR035896">
    <property type="entry name" value="AN1-like_Znf"/>
</dbReference>
<dbReference type="SUPFAM" id="SSF118310">
    <property type="entry name" value="AN1-like Zinc finger"/>
    <property type="match status" value="1"/>
</dbReference>
<keyword evidence="9" id="KW-1185">Reference proteome</keyword>
<dbReference type="EMBL" id="JAMYWD010000003">
    <property type="protein sequence ID" value="KAJ4975094.1"/>
    <property type="molecule type" value="Genomic_DNA"/>
</dbReference>
<comment type="caution">
    <text evidence="8">The sequence shown here is derived from an EMBL/GenBank/DDBJ whole genome shotgun (WGS) entry which is preliminary data.</text>
</comment>
<sequence>MGFKCWCGMTFSRAHRYPEQHGCTFDFKSLGREAIAKAKMAIFFLIFLLFLLSSATACDRCVHQSKATYFSSSAPVSFYKDGVGCEGCFQIPNLLGWPLVLFQLVLYFIHRRWRIHIQI</sequence>